<feature type="region of interest" description="Disordered" evidence="1">
    <location>
        <begin position="318"/>
        <end position="375"/>
    </location>
</feature>
<reference evidence="2 3" key="1">
    <citation type="journal article" date="2012" name="Science">
        <title>The Paleozoic origin of enzymatic lignin decomposition reconstructed from 31 fungal genomes.</title>
        <authorList>
            <person name="Floudas D."/>
            <person name="Binder M."/>
            <person name="Riley R."/>
            <person name="Barry K."/>
            <person name="Blanchette R.A."/>
            <person name="Henrissat B."/>
            <person name="Martinez A.T."/>
            <person name="Otillar R."/>
            <person name="Spatafora J.W."/>
            <person name="Yadav J.S."/>
            <person name="Aerts A."/>
            <person name="Benoit I."/>
            <person name="Boyd A."/>
            <person name="Carlson A."/>
            <person name="Copeland A."/>
            <person name="Coutinho P.M."/>
            <person name="de Vries R.P."/>
            <person name="Ferreira P."/>
            <person name="Findley K."/>
            <person name="Foster B."/>
            <person name="Gaskell J."/>
            <person name="Glotzer D."/>
            <person name="Gorecki P."/>
            <person name="Heitman J."/>
            <person name="Hesse C."/>
            <person name="Hori C."/>
            <person name="Igarashi K."/>
            <person name="Jurgens J.A."/>
            <person name="Kallen N."/>
            <person name="Kersten P."/>
            <person name="Kohler A."/>
            <person name="Kuees U."/>
            <person name="Kumar T.K.A."/>
            <person name="Kuo A."/>
            <person name="LaButti K."/>
            <person name="Larrondo L.F."/>
            <person name="Lindquist E."/>
            <person name="Ling A."/>
            <person name="Lombard V."/>
            <person name="Lucas S."/>
            <person name="Lundell T."/>
            <person name="Martin R."/>
            <person name="McLaughlin D.J."/>
            <person name="Morgenstern I."/>
            <person name="Morin E."/>
            <person name="Murat C."/>
            <person name="Nagy L.G."/>
            <person name="Nolan M."/>
            <person name="Ohm R.A."/>
            <person name="Patyshakuliyeva A."/>
            <person name="Rokas A."/>
            <person name="Ruiz-Duenas F.J."/>
            <person name="Sabat G."/>
            <person name="Salamov A."/>
            <person name="Samejima M."/>
            <person name="Schmutz J."/>
            <person name="Slot J.C."/>
            <person name="St John F."/>
            <person name="Stenlid J."/>
            <person name="Sun H."/>
            <person name="Sun S."/>
            <person name="Syed K."/>
            <person name="Tsang A."/>
            <person name="Wiebenga A."/>
            <person name="Young D."/>
            <person name="Pisabarro A."/>
            <person name="Eastwood D.C."/>
            <person name="Martin F."/>
            <person name="Cullen D."/>
            <person name="Grigoriev I.V."/>
            <person name="Hibbett D.S."/>
        </authorList>
    </citation>
    <scope>NUCLEOTIDE SEQUENCE [LARGE SCALE GENOMIC DNA]</scope>
    <source>
        <strain evidence="2 3">ATCC 11539</strain>
    </source>
</reference>
<dbReference type="KEGG" id="gtr:GLOTRDRAFT_115406"/>
<feature type="region of interest" description="Disordered" evidence="1">
    <location>
        <begin position="1"/>
        <end position="63"/>
    </location>
</feature>
<dbReference type="AlphaFoldDB" id="S7QDR9"/>
<proteinExistence type="predicted"/>
<dbReference type="eggNOG" id="ENOG502S49G">
    <property type="taxonomic scope" value="Eukaryota"/>
</dbReference>
<dbReference type="STRING" id="670483.S7QDR9"/>
<evidence type="ECO:0000313" key="3">
    <source>
        <dbReference type="Proteomes" id="UP000030669"/>
    </source>
</evidence>
<sequence length="548" mass="58422">MMHALKSPSFFRPSSRPSSPSPGSAPPSRPDSSIGTREARPRTKLSLTTFRRPSPAPLPVAAPPATLIQDGSYLDALSLKLSEGVSKAMAQASGPANPGEMLNGRKPIPAGRGKALGNLIASEVNASRDNPHLRRAVFRALQRPLSVLLTNISTDLLPLLSSPAFLSPPVPTVQAPNPNPAQVHALALATFAGELLETFDELGLGLENDSRGDGLKHVRDGLGSVVHRVVNPLVTGIKNELAPLIEALERPSASGTVVSKSTGKVTSQHPSIAAMQHVMPIYARALARYTATPVSQASLATLIISLVWRGLVALSHRPDITSSTRPSPPPSPSMGGVKKRRGSSTTPPVTPPASRFTMKLPPSRPPSPPAVPVPTSAATDARALYELLNVLPRPAPDKKSTQLAREAVDEAFDGLKALVSLLEAVQSHAMHLKAGSVEELEKDLDVITAGLPIMIALPILLRAYVYSSNNDIRDPAQMRTIASMVGLSEEEYRKGCLAGYGRAEEYEVMVGERVYNALRRDEGLRRQTGPAYEAVLLWLEGRINGEED</sequence>
<evidence type="ECO:0000256" key="1">
    <source>
        <dbReference type="SAM" id="MobiDB-lite"/>
    </source>
</evidence>
<organism evidence="2 3">
    <name type="scientific">Gloeophyllum trabeum (strain ATCC 11539 / FP-39264 / Madison 617)</name>
    <name type="common">Brown rot fungus</name>
    <dbReference type="NCBI Taxonomy" id="670483"/>
    <lineage>
        <taxon>Eukaryota</taxon>
        <taxon>Fungi</taxon>
        <taxon>Dikarya</taxon>
        <taxon>Basidiomycota</taxon>
        <taxon>Agaricomycotina</taxon>
        <taxon>Agaricomycetes</taxon>
        <taxon>Gloeophyllales</taxon>
        <taxon>Gloeophyllaceae</taxon>
        <taxon>Gloeophyllum</taxon>
    </lineage>
</organism>
<dbReference type="Proteomes" id="UP000030669">
    <property type="component" value="Unassembled WGS sequence"/>
</dbReference>
<dbReference type="EMBL" id="KB469299">
    <property type="protein sequence ID" value="EPQ57482.1"/>
    <property type="molecule type" value="Genomic_DNA"/>
</dbReference>
<dbReference type="HOGENOM" id="CLU_039203_0_0_1"/>
<dbReference type="PANTHER" id="PTHR48148">
    <property type="entry name" value="KERATINOCYTE PROLINE-RICH PROTEIN"/>
    <property type="match status" value="1"/>
</dbReference>
<dbReference type="OrthoDB" id="1734943at2759"/>
<dbReference type="OMA" id="CASVIIH"/>
<dbReference type="PANTHER" id="PTHR48148:SF3">
    <property type="entry name" value="KERATINOCYTE PROLINE-RICH PROTEIN"/>
    <property type="match status" value="1"/>
</dbReference>
<dbReference type="GeneID" id="19300036"/>
<accession>S7QDR9</accession>
<feature type="compositionally biased region" description="Pro residues" evidence="1">
    <location>
        <begin position="19"/>
        <end position="29"/>
    </location>
</feature>
<name>S7QDR9_GLOTA</name>
<protein>
    <submittedName>
        <fullName evidence="2">Uncharacterized protein</fullName>
    </submittedName>
</protein>
<feature type="compositionally biased region" description="Pro residues" evidence="1">
    <location>
        <begin position="362"/>
        <end position="372"/>
    </location>
</feature>
<dbReference type="RefSeq" id="XP_007864573.1">
    <property type="nucleotide sequence ID" value="XM_007866382.1"/>
</dbReference>
<feature type="compositionally biased region" description="Low complexity" evidence="1">
    <location>
        <begin position="7"/>
        <end position="18"/>
    </location>
</feature>
<keyword evidence="3" id="KW-1185">Reference proteome</keyword>
<evidence type="ECO:0000313" key="2">
    <source>
        <dbReference type="EMBL" id="EPQ57482.1"/>
    </source>
</evidence>
<gene>
    <name evidence="2" type="ORF">GLOTRDRAFT_115406</name>
</gene>